<dbReference type="InterPro" id="IPR011051">
    <property type="entry name" value="RmlC_Cupin_sf"/>
</dbReference>
<dbReference type="EMBL" id="KB446560">
    <property type="protein sequence ID" value="EME81239.1"/>
    <property type="molecule type" value="Genomic_DNA"/>
</dbReference>
<dbReference type="Gene3D" id="2.60.120.10">
    <property type="entry name" value="Jelly Rolls"/>
    <property type="match status" value="1"/>
</dbReference>
<dbReference type="InterPro" id="IPR013096">
    <property type="entry name" value="Cupin_2"/>
</dbReference>
<dbReference type="RefSeq" id="XP_007928478.1">
    <property type="nucleotide sequence ID" value="XM_007930287.1"/>
</dbReference>
<dbReference type="InterPro" id="IPR014710">
    <property type="entry name" value="RmlC-like_jellyroll"/>
</dbReference>
<dbReference type="OrthoDB" id="2589563at2759"/>
<keyword evidence="3" id="KW-1185">Reference proteome</keyword>
<dbReference type="VEuPathDB" id="FungiDB:MYCFIDRAFT_198018"/>
<dbReference type="SUPFAM" id="SSF51182">
    <property type="entry name" value="RmlC-like cupins"/>
    <property type="match status" value="1"/>
</dbReference>
<gene>
    <name evidence="2" type="ORF">MYCFIDRAFT_198018</name>
</gene>
<dbReference type="HOGENOM" id="CLU_780326_0_0_1"/>
<dbReference type="KEGG" id="pfj:MYCFIDRAFT_198018"/>
<accession>M2ZQA1</accession>
<dbReference type="eggNOG" id="ENOG502SEJ1">
    <property type="taxonomic scope" value="Eukaryota"/>
</dbReference>
<dbReference type="Proteomes" id="UP000016932">
    <property type="component" value="Unassembled WGS sequence"/>
</dbReference>
<name>M2ZQA1_PSEFD</name>
<feature type="domain" description="Cupin type-2" evidence="1">
    <location>
        <begin position="167"/>
        <end position="220"/>
    </location>
</feature>
<proteinExistence type="predicted"/>
<protein>
    <recommendedName>
        <fullName evidence="1">Cupin type-2 domain-containing protein</fullName>
    </recommendedName>
</protein>
<dbReference type="GeneID" id="19335701"/>
<organism evidence="2 3">
    <name type="scientific">Pseudocercospora fijiensis (strain CIRAD86)</name>
    <name type="common">Black leaf streak disease fungus</name>
    <name type="synonym">Mycosphaerella fijiensis</name>
    <dbReference type="NCBI Taxonomy" id="383855"/>
    <lineage>
        <taxon>Eukaryota</taxon>
        <taxon>Fungi</taxon>
        <taxon>Dikarya</taxon>
        <taxon>Ascomycota</taxon>
        <taxon>Pezizomycotina</taxon>
        <taxon>Dothideomycetes</taxon>
        <taxon>Dothideomycetidae</taxon>
        <taxon>Mycosphaerellales</taxon>
        <taxon>Mycosphaerellaceae</taxon>
        <taxon>Pseudocercospora</taxon>
    </lineage>
</organism>
<evidence type="ECO:0000259" key="1">
    <source>
        <dbReference type="Pfam" id="PF07883"/>
    </source>
</evidence>
<dbReference type="Pfam" id="PF07883">
    <property type="entry name" value="Cupin_2"/>
    <property type="match status" value="1"/>
</dbReference>
<evidence type="ECO:0000313" key="2">
    <source>
        <dbReference type="EMBL" id="EME81239.1"/>
    </source>
</evidence>
<evidence type="ECO:0000313" key="3">
    <source>
        <dbReference type="Proteomes" id="UP000016932"/>
    </source>
</evidence>
<reference evidence="2 3" key="1">
    <citation type="journal article" date="2012" name="PLoS Pathog.">
        <title>Diverse lifestyles and strategies of plant pathogenesis encoded in the genomes of eighteen Dothideomycetes fungi.</title>
        <authorList>
            <person name="Ohm R.A."/>
            <person name="Feau N."/>
            <person name="Henrissat B."/>
            <person name="Schoch C.L."/>
            <person name="Horwitz B.A."/>
            <person name="Barry K.W."/>
            <person name="Condon B.J."/>
            <person name="Copeland A.C."/>
            <person name="Dhillon B."/>
            <person name="Glaser F."/>
            <person name="Hesse C.N."/>
            <person name="Kosti I."/>
            <person name="LaButti K."/>
            <person name="Lindquist E.A."/>
            <person name="Lucas S."/>
            <person name="Salamov A.A."/>
            <person name="Bradshaw R.E."/>
            <person name="Ciuffetti L."/>
            <person name="Hamelin R.C."/>
            <person name="Kema G.H.J."/>
            <person name="Lawrence C."/>
            <person name="Scott J.A."/>
            <person name="Spatafora J.W."/>
            <person name="Turgeon B.G."/>
            <person name="de Wit P.J.G.M."/>
            <person name="Zhong S."/>
            <person name="Goodwin S.B."/>
            <person name="Grigoriev I.V."/>
        </authorList>
    </citation>
    <scope>NUCLEOTIDE SEQUENCE [LARGE SCALE GENOMIC DNA]</scope>
    <source>
        <strain evidence="2 3">CIRAD86</strain>
    </source>
</reference>
<dbReference type="CDD" id="cd06980">
    <property type="entry name" value="cupin_bxe_c0505"/>
    <property type="match status" value="1"/>
</dbReference>
<sequence length="339" mass="37695">MKQVNEINGLGAEQKHMIIESAEVLLPSKDIAEDIAFWTSETLGFRMNQIYPADNPAVVTLSGHGLNLRLDKAAATEPGTVRLLCQGPEEAILTSPSGTRVEITPADIRMTQPPTQHAFATRRLKDSDSWIIGRAGMHYRDLIPDRLGGAIIASHIRIPDAGPVPDQVHYHTVGFQLIYCHAGWVRLAYEDQGPPFILSAGDCVIQPPQIRHRVLESSQNLQVVEVGVPAEHMTTIDWEMELPTSTRRPEREWEGQRFVRSCVEDAVWGTWRVPGFEAWDTGVGVGTKGVASVRVARPDGSKREGVVTSHDSDILFTFNCLLSNKRLMPGHRFLPRINY</sequence>
<dbReference type="AlphaFoldDB" id="M2ZQA1"/>